<feature type="transmembrane region" description="Helical" evidence="7">
    <location>
        <begin position="56"/>
        <end position="76"/>
    </location>
</feature>
<dbReference type="NCBIfam" id="TIGR00786">
    <property type="entry name" value="dctM"/>
    <property type="match status" value="1"/>
</dbReference>
<evidence type="ECO:0000259" key="8">
    <source>
        <dbReference type="Pfam" id="PF06808"/>
    </source>
</evidence>
<keyword evidence="3" id="KW-0997">Cell inner membrane</keyword>
<feature type="transmembrane region" description="Helical" evidence="7">
    <location>
        <begin position="273"/>
        <end position="295"/>
    </location>
</feature>
<dbReference type="Pfam" id="PF06808">
    <property type="entry name" value="DctM"/>
    <property type="match status" value="1"/>
</dbReference>
<feature type="domain" description="TRAP C4-dicarboxylate transport system permease DctM subunit" evidence="8">
    <location>
        <begin position="8"/>
        <end position="417"/>
    </location>
</feature>
<accession>A0A939SDD1</accession>
<dbReference type="PANTHER" id="PTHR33362:SF2">
    <property type="entry name" value="TRAP TRANSPORTER LARGE PERMEASE PROTEIN"/>
    <property type="match status" value="1"/>
</dbReference>
<dbReference type="AlphaFoldDB" id="A0A939SDD1"/>
<keyword evidence="4 7" id="KW-0812">Transmembrane</keyword>
<evidence type="ECO:0000313" key="9">
    <source>
        <dbReference type="EMBL" id="MBO1903238.1"/>
    </source>
</evidence>
<sequence>MGITFLIASFVLLMALRVPIAFALGLSSLGYIYWFMPASVPLTIIPQIMSSKPSSFPLLAIPFFILVGELMNASGISQRLVDLAKAAVGHLRGGMGVVALVSSAMMSSFSGSSVANAVGTGAITIPAMKKQGYPRATAAAVESASSSLGTVIPPSISMVVYGSLTGVSIGGLFVAGYVPGILLIIALGVVIRFLAKKNNVPITARPPVSALGTTFMRALGALAIPVIIIGGILLGIMTPTEAGAIGALYTLVVGLVFYRSLNFKTLWGVLLRTAITTGVILTVIATASTLGYILTYERIPGQAADALLSGLSEPWAIMLVLVGLLVVIGSFMETNAAIAIIAPIVIGISEGSGLDPLFVGVIVVMALAIGVATPPVGVCLFVTAKLAGTSIERTSIAVLPLVGVVVLITAVLALLPDVVLWLPRLAGF</sequence>
<dbReference type="PIRSF" id="PIRSF006066">
    <property type="entry name" value="HI0050"/>
    <property type="match status" value="1"/>
</dbReference>
<comment type="subcellular location">
    <subcellularLocation>
        <location evidence="1">Cell inner membrane</location>
        <topology evidence="1">Multi-pass membrane protein</topology>
    </subcellularLocation>
</comment>
<gene>
    <name evidence="9" type="ORF">J4H92_14935</name>
</gene>
<dbReference type="GO" id="GO:0022857">
    <property type="term" value="F:transmembrane transporter activity"/>
    <property type="evidence" value="ECO:0007669"/>
    <property type="project" value="TreeGrafter"/>
</dbReference>
<evidence type="ECO:0000256" key="2">
    <source>
        <dbReference type="ARBA" id="ARBA00022475"/>
    </source>
</evidence>
<name>A0A939SDD1_9MICO</name>
<feature type="transmembrane region" description="Helical" evidence="7">
    <location>
        <begin position="396"/>
        <end position="422"/>
    </location>
</feature>
<dbReference type="EMBL" id="JAGDYM010000021">
    <property type="protein sequence ID" value="MBO1903238.1"/>
    <property type="molecule type" value="Genomic_DNA"/>
</dbReference>
<feature type="transmembrane region" description="Helical" evidence="7">
    <location>
        <begin position="357"/>
        <end position="384"/>
    </location>
</feature>
<evidence type="ECO:0000256" key="6">
    <source>
        <dbReference type="ARBA" id="ARBA00023136"/>
    </source>
</evidence>
<evidence type="ECO:0000256" key="4">
    <source>
        <dbReference type="ARBA" id="ARBA00022692"/>
    </source>
</evidence>
<feature type="transmembrane region" description="Helical" evidence="7">
    <location>
        <begin position="96"/>
        <end position="118"/>
    </location>
</feature>
<evidence type="ECO:0000256" key="5">
    <source>
        <dbReference type="ARBA" id="ARBA00022989"/>
    </source>
</evidence>
<keyword evidence="10" id="KW-1185">Reference proteome</keyword>
<dbReference type="InterPro" id="IPR004681">
    <property type="entry name" value="TRAP_DctM"/>
</dbReference>
<evidence type="ECO:0000256" key="3">
    <source>
        <dbReference type="ARBA" id="ARBA00022519"/>
    </source>
</evidence>
<protein>
    <submittedName>
        <fullName evidence="9">TRAP transporter large permease</fullName>
    </submittedName>
</protein>
<keyword evidence="2" id="KW-1003">Cell membrane</keyword>
<feature type="transmembrane region" description="Helical" evidence="7">
    <location>
        <begin position="215"/>
        <end position="236"/>
    </location>
</feature>
<dbReference type="RefSeq" id="WP_208098972.1">
    <property type="nucleotide sequence ID" value="NZ_JAGDYM010000021.1"/>
</dbReference>
<dbReference type="GO" id="GO:0005886">
    <property type="term" value="C:plasma membrane"/>
    <property type="evidence" value="ECO:0007669"/>
    <property type="project" value="UniProtKB-SubCell"/>
</dbReference>
<feature type="transmembrane region" description="Helical" evidence="7">
    <location>
        <begin position="315"/>
        <end position="345"/>
    </location>
</feature>
<feature type="transmembrane region" description="Helical" evidence="7">
    <location>
        <begin position="167"/>
        <end position="194"/>
    </location>
</feature>
<keyword evidence="5 7" id="KW-1133">Transmembrane helix</keyword>
<dbReference type="Proteomes" id="UP000664382">
    <property type="component" value="Unassembled WGS sequence"/>
</dbReference>
<evidence type="ECO:0000256" key="7">
    <source>
        <dbReference type="SAM" id="Phobius"/>
    </source>
</evidence>
<dbReference type="InterPro" id="IPR010656">
    <property type="entry name" value="DctM"/>
</dbReference>
<comment type="caution">
    <text evidence="9">The sequence shown here is derived from an EMBL/GenBank/DDBJ whole genome shotgun (WGS) entry which is preliminary data.</text>
</comment>
<dbReference type="PANTHER" id="PTHR33362">
    <property type="entry name" value="SIALIC ACID TRAP TRANSPORTER PERMEASE PROTEIN SIAT-RELATED"/>
    <property type="match status" value="1"/>
</dbReference>
<evidence type="ECO:0000256" key="1">
    <source>
        <dbReference type="ARBA" id="ARBA00004429"/>
    </source>
</evidence>
<proteinExistence type="predicted"/>
<organism evidence="9 10">
    <name type="scientific">Leucobacter weissii</name>
    <dbReference type="NCBI Taxonomy" id="1983706"/>
    <lineage>
        <taxon>Bacteria</taxon>
        <taxon>Bacillati</taxon>
        <taxon>Actinomycetota</taxon>
        <taxon>Actinomycetes</taxon>
        <taxon>Micrococcales</taxon>
        <taxon>Microbacteriaceae</taxon>
        <taxon>Leucobacter</taxon>
    </lineage>
</organism>
<keyword evidence="6 7" id="KW-0472">Membrane</keyword>
<feature type="transmembrane region" description="Helical" evidence="7">
    <location>
        <begin position="242"/>
        <end position="261"/>
    </location>
</feature>
<reference evidence="9" key="1">
    <citation type="submission" date="2021-03" db="EMBL/GenBank/DDBJ databases">
        <title>Leucobacter chromiisoli sp. nov., isolated from chromium-containing soil of chemical plant.</title>
        <authorList>
            <person name="Xu Z."/>
        </authorList>
    </citation>
    <scope>NUCLEOTIDE SEQUENCE</scope>
    <source>
        <strain evidence="9">S27</strain>
    </source>
</reference>
<evidence type="ECO:0000313" key="10">
    <source>
        <dbReference type="Proteomes" id="UP000664382"/>
    </source>
</evidence>